<accession>A0A2A6JF70</accession>
<evidence type="ECO:0000259" key="5">
    <source>
        <dbReference type="Pfam" id="PF12256"/>
    </source>
</evidence>
<evidence type="ECO:0000256" key="4">
    <source>
        <dbReference type="SAM" id="MobiDB-lite"/>
    </source>
</evidence>
<dbReference type="Pfam" id="PF03534">
    <property type="entry name" value="SpvB"/>
    <property type="match status" value="1"/>
</dbReference>
<dbReference type="GO" id="GO:0005576">
    <property type="term" value="C:extracellular region"/>
    <property type="evidence" value="ECO:0007669"/>
    <property type="project" value="UniProtKB-SubCell"/>
</dbReference>
<dbReference type="Proteomes" id="UP000220768">
    <property type="component" value="Unassembled WGS sequence"/>
</dbReference>
<comment type="subcellular location">
    <subcellularLocation>
        <location evidence="1">Secreted</location>
    </subcellularLocation>
</comment>
<name>A0A2A6JF70_9HYPH</name>
<evidence type="ECO:0000256" key="1">
    <source>
        <dbReference type="ARBA" id="ARBA00004613"/>
    </source>
</evidence>
<gene>
    <name evidence="6" type="ORF">CO666_07315</name>
</gene>
<dbReference type="InterPro" id="IPR022045">
    <property type="entry name" value="TcdB_toxin_mid/N"/>
</dbReference>
<dbReference type="InterPro" id="IPR003284">
    <property type="entry name" value="Sal_SpvB"/>
</dbReference>
<feature type="compositionally biased region" description="Low complexity" evidence="4">
    <location>
        <begin position="19"/>
        <end position="42"/>
    </location>
</feature>
<feature type="region of interest" description="Disordered" evidence="4">
    <location>
        <begin position="1"/>
        <end position="65"/>
    </location>
</feature>
<evidence type="ECO:0000256" key="3">
    <source>
        <dbReference type="ARBA" id="ARBA00023026"/>
    </source>
</evidence>
<dbReference type="SUPFAM" id="SSF69318">
    <property type="entry name" value="Integrin alpha N-terminal domain"/>
    <property type="match status" value="1"/>
</dbReference>
<keyword evidence="3" id="KW-0843">Virulence</keyword>
<feature type="domain" description="Insecticide toxin TcdB middle/N-terminal" evidence="5">
    <location>
        <begin position="689"/>
        <end position="809"/>
    </location>
</feature>
<feature type="non-terminal residue" evidence="6">
    <location>
        <position position="958"/>
    </location>
</feature>
<dbReference type="InterPro" id="IPR028994">
    <property type="entry name" value="Integrin_alpha_N"/>
</dbReference>
<protein>
    <recommendedName>
        <fullName evidence="5">Insecticide toxin TcdB middle/N-terminal domain-containing protein</fullName>
    </recommendedName>
</protein>
<proteinExistence type="predicted"/>
<evidence type="ECO:0000313" key="7">
    <source>
        <dbReference type="Proteomes" id="UP000220768"/>
    </source>
</evidence>
<dbReference type="Pfam" id="PF12256">
    <property type="entry name" value="TcdB_toxin_midN"/>
    <property type="match status" value="1"/>
</dbReference>
<comment type="caution">
    <text evidence="6">The sequence shown here is derived from an EMBL/GenBank/DDBJ whole genome shotgun (WGS) entry which is preliminary data.</text>
</comment>
<dbReference type="GO" id="GO:0005737">
    <property type="term" value="C:cytoplasm"/>
    <property type="evidence" value="ECO:0007669"/>
    <property type="project" value="InterPro"/>
</dbReference>
<organism evidence="6 7">
    <name type="scientific">Rhizobium chutanense</name>
    <dbReference type="NCBI Taxonomy" id="2035448"/>
    <lineage>
        <taxon>Bacteria</taxon>
        <taxon>Pseudomonadati</taxon>
        <taxon>Pseudomonadota</taxon>
        <taxon>Alphaproteobacteria</taxon>
        <taxon>Hyphomicrobiales</taxon>
        <taxon>Rhizobiaceae</taxon>
        <taxon>Rhizobium/Agrobacterium group</taxon>
        <taxon>Rhizobium</taxon>
    </lineage>
</organism>
<dbReference type="EMBL" id="NWSV01000004">
    <property type="protein sequence ID" value="PDT04562.1"/>
    <property type="molecule type" value="Genomic_DNA"/>
</dbReference>
<dbReference type="AlphaFoldDB" id="A0A2A6JF70"/>
<evidence type="ECO:0000256" key="2">
    <source>
        <dbReference type="ARBA" id="ARBA00022525"/>
    </source>
</evidence>
<reference evidence="6 7" key="1">
    <citation type="submission" date="2017-09" db="EMBL/GenBank/DDBJ databases">
        <title>Comparative genomics of rhizobia isolated from Phaseolus vulgaris in China.</title>
        <authorList>
            <person name="Tong W."/>
        </authorList>
    </citation>
    <scope>NUCLEOTIDE SEQUENCE [LARGE SCALE GENOMIC DNA]</scope>
    <source>
        <strain evidence="6 7">C5</strain>
    </source>
</reference>
<keyword evidence="7" id="KW-1185">Reference proteome</keyword>
<evidence type="ECO:0000313" key="6">
    <source>
        <dbReference type="EMBL" id="PDT04562.1"/>
    </source>
</evidence>
<sequence length="958" mass="101989">MAPADDTAEDATKSDVSTPSVKPKAAASTSTTAAAAAAAPVDPDAPPVGTSARATTPIPEVSGSGTFNDEIGIEIPAFHGIQPEIALQYASSRKTKIGGLYQGWLGYGWGLKGFDVIERASIGNGLPAFNSTDIYLLNGEELVPCATNTVSPSCATGGTHATEVESNRRIAFNSSAGEWIITNPDGVTLTFRSVGAIANVNPAPGPLYDLYRSSRWLLSSVADPNGNTVSYTYTCADLPVCYPDTVSYGNAAVKFRYEARPDQIIMANGYGFSYTKNKLKSLAVEVNGLVQAAYKFSYNQAPFSNRTRLTQVKRFGSGSVITSDGGVSGQDYKSIRTMVYDDLNYTYDEAQGLFSPPSLYAGDVETAGTGDMNLDARDELYINRTTRRESKDSFGNLIVSHTWGMTLYHFGEDGRAVYTDNVSRKDLGDAVHMVAYPGRYFAGSAFDIPYSSITHNSNGYQTLNGVVATFWDQSVSGSDCSLSGHAAICAALPSASNASVDPFSQTQSFKADTDGNGVDQLFKFTTASLGGSSAYILGAADLLGNGRQGVVTGGASSTTKVFRYTGSWVTVVEASIDCRDRKCALADVNGDGATDLVQNTSFSNGKYSGLSIWLWTGRGYSSFLSNAPFSGSPLLRDFDNDGMTDILVAVGATEASPYKTTNAYGVWFEPAATRLVQSPFAAAGSNISGDFNGDGLPDFMRSRTSLLLSNPGAGNPNLLRRMTLETGATVSVDYKPSSRVTNTFMPVINVVSRISVNDGKGNINNTDYKFSSATYNATLRRFYTYRYLEKTLPIASGETTPAKVITYYRTDVASYGLPETTTIQNGANTASKTVSETYTVNTTSKPYSFKNTATTTKLTEGGTTAYLRTERSFDAYGNVTELKNRGRTVDAAGTENVNTTGDEKTTTVTYAPNTSAYIVSLPTSKTVRLGPDAASPVGSKEEYLYDDATAVATPPVKG</sequence>
<keyword evidence="2" id="KW-0964">Secreted</keyword>